<evidence type="ECO:0000256" key="1">
    <source>
        <dbReference type="SAM" id="MobiDB-lite"/>
    </source>
</evidence>
<sequence length="264" mass="27136">MSEPDLSDILSELAAGRIDAEEASRRIDAARRGAEGAVGPEPEPEPAGPTGVKGTQRVSVRAVGRKVRVIADAGVATASVDGEHVLRRAGDVLEVTSDGDLGPKLEGLSMLRPPRSFDDLRAISLAKGLTVRVNPAIEVDVEVTAGSLATEGVPFLGRVRVTAGGARLTGARRIVDALVQAGSAHVSGPLSAGRSRVKVESGSLQLGLTRGANVTVRGEAQVGRIQWPGDAGALNELVVGHGSARLDLEVVMASATVTTGEDDR</sequence>
<proteinExistence type="predicted"/>
<name>A0ABZ3CAR9_9ACTN</name>
<dbReference type="EMBL" id="CP115965">
    <property type="protein sequence ID" value="WZW99267.1"/>
    <property type="molecule type" value="Genomic_DNA"/>
</dbReference>
<gene>
    <name evidence="2" type="ORF">PCC79_03455</name>
</gene>
<organism evidence="2 3">
    <name type="scientific">Propioniciclava soli</name>
    <dbReference type="NCBI Taxonomy" id="2775081"/>
    <lineage>
        <taxon>Bacteria</taxon>
        <taxon>Bacillati</taxon>
        <taxon>Actinomycetota</taxon>
        <taxon>Actinomycetes</taxon>
        <taxon>Propionibacteriales</taxon>
        <taxon>Propionibacteriaceae</taxon>
        <taxon>Propioniciclava</taxon>
    </lineage>
</organism>
<evidence type="ECO:0008006" key="4">
    <source>
        <dbReference type="Google" id="ProtNLM"/>
    </source>
</evidence>
<dbReference type="RefSeq" id="WP_342373008.1">
    <property type="nucleotide sequence ID" value="NZ_CP115965.1"/>
</dbReference>
<feature type="region of interest" description="Disordered" evidence="1">
    <location>
        <begin position="21"/>
        <end position="57"/>
    </location>
</feature>
<feature type="compositionally biased region" description="Basic and acidic residues" evidence="1">
    <location>
        <begin position="21"/>
        <end position="34"/>
    </location>
</feature>
<keyword evidence="3" id="KW-1185">Reference proteome</keyword>
<reference evidence="2 3" key="1">
    <citation type="journal article" date="2023" name="Environ Microbiome">
        <title>A coral-associated actinobacterium mitigates coral bleaching under heat stress.</title>
        <authorList>
            <person name="Li J."/>
            <person name="Zou Y."/>
            <person name="Li Q."/>
            <person name="Zhang J."/>
            <person name="Bourne D.G."/>
            <person name="Lyu Y."/>
            <person name="Liu C."/>
            <person name="Zhang S."/>
        </authorList>
    </citation>
    <scope>NUCLEOTIDE SEQUENCE [LARGE SCALE GENOMIC DNA]</scope>
    <source>
        <strain evidence="2 3">SCSIO 13291</strain>
    </source>
</reference>
<evidence type="ECO:0000313" key="3">
    <source>
        <dbReference type="Proteomes" id="UP001434337"/>
    </source>
</evidence>
<dbReference type="Proteomes" id="UP001434337">
    <property type="component" value="Chromosome"/>
</dbReference>
<protein>
    <recommendedName>
        <fullName evidence="4">Adhesin domain-containing protein</fullName>
    </recommendedName>
</protein>
<evidence type="ECO:0000313" key="2">
    <source>
        <dbReference type="EMBL" id="WZW99267.1"/>
    </source>
</evidence>
<accession>A0ABZ3CAR9</accession>